<reference evidence="1 2" key="1">
    <citation type="submission" date="2019-11" db="EMBL/GenBank/DDBJ databases">
        <title>Lactobacillus sp. nov. CRM56-3, isolated from fermented tea leaves.</title>
        <authorList>
            <person name="Phuengjayaem S."/>
            <person name="Tanasupawat S."/>
        </authorList>
    </citation>
    <scope>NUCLEOTIDE SEQUENCE [LARGE SCALE GENOMIC DNA]</scope>
    <source>
        <strain evidence="1 2">CRM56-3</strain>
    </source>
</reference>
<dbReference type="EMBL" id="WNJO01000002">
    <property type="protein sequence ID" value="MTV81397.1"/>
    <property type="molecule type" value="Genomic_DNA"/>
</dbReference>
<dbReference type="AlphaFoldDB" id="A0A7X2XTI5"/>
<name>A0A7X2XTI5_9LACO</name>
<sequence length="137" mass="14776">MNVEKDGNDTIAIVSDISIQRAYMSVLDPSALIVSARSAGKTRIVWHGAAKKGNVDIYLSAKWLNWLKNLPANTAVSVAMYALLTLTGGGAGGDAAGVLNYALGKVVKLALDENIKHFKTGRVFKFRGWKYKGISHQ</sequence>
<protein>
    <submittedName>
        <fullName evidence="1">Uncharacterized protein</fullName>
    </submittedName>
</protein>
<comment type="caution">
    <text evidence="1">The sequence shown here is derived from an EMBL/GenBank/DDBJ whole genome shotgun (WGS) entry which is preliminary data.</text>
</comment>
<evidence type="ECO:0000313" key="1">
    <source>
        <dbReference type="EMBL" id="MTV81397.1"/>
    </source>
</evidence>
<gene>
    <name evidence="1" type="ORF">GM612_01850</name>
</gene>
<proteinExistence type="predicted"/>
<accession>A0A7X2XTI5</accession>
<organism evidence="1 2">
    <name type="scientific">Secundilactobacillus folii</name>
    <dbReference type="NCBI Taxonomy" id="2678357"/>
    <lineage>
        <taxon>Bacteria</taxon>
        <taxon>Bacillati</taxon>
        <taxon>Bacillota</taxon>
        <taxon>Bacilli</taxon>
        <taxon>Lactobacillales</taxon>
        <taxon>Lactobacillaceae</taxon>
        <taxon>Secundilactobacillus</taxon>
    </lineage>
</organism>
<evidence type="ECO:0000313" key="2">
    <source>
        <dbReference type="Proteomes" id="UP000466388"/>
    </source>
</evidence>
<dbReference type="Proteomes" id="UP000466388">
    <property type="component" value="Unassembled WGS sequence"/>
</dbReference>
<keyword evidence="2" id="KW-1185">Reference proteome</keyword>
<dbReference type="RefSeq" id="WP_155430691.1">
    <property type="nucleotide sequence ID" value="NZ_WNJO01000002.1"/>
</dbReference>